<dbReference type="AlphaFoldDB" id="A0A7W1WZY0"/>
<protein>
    <submittedName>
        <fullName evidence="2">DUF411 domain-containing protein</fullName>
    </submittedName>
</protein>
<keyword evidence="1" id="KW-0732">Signal</keyword>
<proteinExistence type="predicted"/>
<feature type="chain" id="PRO_5031221162" evidence="1">
    <location>
        <begin position="28"/>
        <end position="181"/>
    </location>
</feature>
<evidence type="ECO:0000256" key="1">
    <source>
        <dbReference type="SAM" id="SignalP"/>
    </source>
</evidence>
<evidence type="ECO:0000313" key="3">
    <source>
        <dbReference type="Proteomes" id="UP000538931"/>
    </source>
</evidence>
<dbReference type="EMBL" id="JACEMT010000052">
    <property type="protein sequence ID" value="MBA4503281.1"/>
    <property type="molecule type" value="Genomic_DNA"/>
</dbReference>
<organism evidence="2 3">
    <name type="scientific">Marinobacterium marinum</name>
    <dbReference type="NCBI Taxonomy" id="2756129"/>
    <lineage>
        <taxon>Bacteria</taxon>
        <taxon>Pseudomonadati</taxon>
        <taxon>Pseudomonadota</taxon>
        <taxon>Gammaproteobacteria</taxon>
        <taxon>Oceanospirillales</taxon>
        <taxon>Oceanospirillaceae</taxon>
        <taxon>Marinobacterium</taxon>
    </lineage>
</organism>
<gene>
    <name evidence="2" type="ORF">H1S06_13050</name>
</gene>
<dbReference type="InterPro" id="IPR007332">
    <property type="entry name" value="DUF411"/>
</dbReference>
<accession>A0A7W1WZY0</accession>
<sequence length="181" mass="19522">MMFAIRKNIVVSIVSALVVLGAGTVQAGPTPSATSADSSTVNEMLKTAGAEHLNVYKSPTCGCCIDWAEHAEENGFGIKNFHPQNLTQMKLDLGIQGRFHSCHTAVSESGYLFEGHVPARLVKQFLADPPEGALGLTVPGMPMGSPGMEMGERFQPYQVLLMKKGGDYEIYATIDQQAEQY</sequence>
<feature type="signal peptide" evidence="1">
    <location>
        <begin position="1"/>
        <end position="27"/>
    </location>
</feature>
<evidence type="ECO:0000313" key="2">
    <source>
        <dbReference type="EMBL" id="MBA4503281.1"/>
    </source>
</evidence>
<comment type="caution">
    <text evidence="2">The sequence shown here is derived from an EMBL/GenBank/DDBJ whole genome shotgun (WGS) entry which is preliminary data.</text>
</comment>
<dbReference type="Pfam" id="PF04214">
    <property type="entry name" value="DUF411"/>
    <property type="match status" value="1"/>
</dbReference>
<reference evidence="2 3" key="1">
    <citation type="submission" date="2020-07" db="EMBL/GenBank/DDBJ databases">
        <title>Bacterium isolated from marien macroalgae.</title>
        <authorList>
            <person name="Zhu K."/>
            <person name="Lu D."/>
            <person name="Du Z."/>
        </authorList>
    </citation>
    <scope>NUCLEOTIDE SEQUENCE [LARGE SCALE GENOMIC DNA]</scope>
    <source>
        <strain evidence="2 3">3-1745</strain>
    </source>
</reference>
<name>A0A7W1WZY0_9GAMM</name>
<dbReference type="Proteomes" id="UP000538931">
    <property type="component" value="Unassembled WGS sequence"/>
</dbReference>
<keyword evidence="3" id="KW-1185">Reference proteome</keyword>